<dbReference type="SUPFAM" id="SSF56925">
    <property type="entry name" value="OMPA-like"/>
    <property type="match status" value="1"/>
</dbReference>
<evidence type="ECO:0000256" key="2">
    <source>
        <dbReference type="SAM" id="SignalP"/>
    </source>
</evidence>
<organism evidence="4">
    <name type="scientific">Ignavibacterium album</name>
    <dbReference type="NCBI Taxonomy" id="591197"/>
    <lineage>
        <taxon>Bacteria</taxon>
        <taxon>Pseudomonadati</taxon>
        <taxon>Ignavibacteriota</taxon>
        <taxon>Ignavibacteria</taxon>
        <taxon>Ignavibacteriales</taxon>
        <taxon>Ignavibacteriaceae</taxon>
        <taxon>Ignavibacterium</taxon>
    </lineage>
</organism>
<protein>
    <recommendedName>
        <fullName evidence="3">Outer membrane protein beta-barrel domain-containing protein</fullName>
    </recommendedName>
</protein>
<evidence type="ECO:0000313" key="4">
    <source>
        <dbReference type="EMBL" id="HFI90883.1"/>
    </source>
</evidence>
<gene>
    <name evidence="4" type="ORF">ENS31_05035</name>
</gene>
<dbReference type="AlphaFoldDB" id="A0A7V2ZIY7"/>
<reference evidence="4" key="1">
    <citation type="journal article" date="2020" name="mSystems">
        <title>Genome- and Community-Level Interaction Insights into Carbon Utilization and Element Cycling Functions of Hydrothermarchaeota in Hydrothermal Sediment.</title>
        <authorList>
            <person name="Zhou Z."/>
            <person name="Liu Y."/>
            <person name="Xu W."/>
            <person name="Pan J."/>
            <person name="Luo Z.H."/>
            <person name="Li M."/>
        </authorList>
    </citation>
    <scope>NUCLEOTIDE SEQUENCE [LARGE SCALE GENOMIC DNA]</scope>
    <source>
        <strain evidence="4">SpSt-479</strain>
    </source>
</reference>
<sequence>MKKLILVVLFSISFISVSFSQITAQVGGGLSYNLPQGDANGTTDEFYHGSKYGLSNGFSFFAKARAGLIGTSFFAEIDYTKLSGDGNADENRGKVEVSLLNFSFKVGPEIMIDIPLSPVSPYLAPYIMLNQLSGEVKFQGVSKVPSGTYDISTSTRIGAGGALGVLFKLNPALKLDISIHYQLLNLFGKEFKSVDPTQVRRLDSYTSLNDDKDPLYSATSDEHIISDKRSINNLQFKLGLMVGL</sequence>
<dbReference type="EMBL" id="DSUJ01000008">
    <property type="protein sequence ID" value="HFI90883.1"/>
    <property type="molecule type" value="Genomic_DNA"/>
</dbReference>
<feature type="chain" id="PRO_5031430799" description="Outer membrane protein beta-barrel domain-containing protein" evidence="2">
    <location>
        <begin position="21"/>
        <end position="244"/>
    </location>
</feature>
<keyword evidence="1 2" id="KW-0732">Signal</keyword>
<name>A0A7V2ZIY7_9BACT</name>
<dbReference type="Gene3D" id="2.40.160.20">
    <property type="match status" value="1"/>
</dbReference>
<feature type="signal peptide" evidence="2">
    <location>
        <begin position="1"/>
        <end position="20"/>
    </location>
</feature>
<evidence type="ECO:0000259" key="3">
    <source>
        <dbReference type="Pfam" id="PF13505"/>
    </source>
</evidence>
<comment type="caution">
    <text evidence="4">The sequence shown here is derived from an EMBL/GenBank/DDBJ whole genome shotgun (WGS) entry which is preliminary data.</text>
</comment>
<dbReference type="InterPro" id="IPR027385">
    <property type="entry name" value="Beta-barrel_OMP"/>
</dbReference>
<evidence type="ECO:0000256" key="1">
    <source>
        <dbReference type="ARBA" id="ARBA00022729"/>
    </source>
</evidence>
<feature type="domain" description="Outer membrane protein beta-barrel" evidence="3">
    <location>
        <begin position="18"/>
        <end position="196"/>
    </location>
</feature>
<accession>A0A7V2ZIY7</accession>
<proteinExistence type="predicted"/>
<dbReference type="InterPro" id="IPR011250">
    <property type="entry name" value="OMP/PagP_B-barrel"/>
</dbReference>
<dbReference type="Pfam" id="PF13505">
    <property type="entry name" value="OMP_b-brl"/>
    <property type="match status" value="1"/>
</dbReference>